<dbReference type="PANTHER" id="PTHR18964">
    <property type="entry name" value="ROK (REPRESSOR, ORF, KINASE) FAMILY"/>
    <property type="match status" value="1"/>
</dbReference>
<organism evidence="2 3">
    <name type="scientific">Pantoea dispersa</name>
    <dbReference type="NCBI Taxonomy" id="59814"/>
    <lineage>
        <taxon>Bacteria</taxon>
        <taxon>Pseudomonadati</taxon>
        <taxon>Pseudomonadota</taxon>
        <taxon>Gammaproteobacteria</taxon>
        <taxon>Enterobacterales</taxon>
        <taxon>Erwiniaceae</taxon>
        <taxon>Pantoea</taxon>
    </lineage>
</organism>
<name>A0A8E1S2B8_9GAMM</name>
<evidence type="ECO:0000313" key="2">
    <source>
        <dbReference type="EMBL" id="KTS69606.1"/>
    </source>
</evidence>
<dbReference type="PANTHER" id="PTHR18964:SF169">
    <property type="entry name" value="N-ACETYLMANNOSAMINE KINASE"/>
    <property type="match status" value="1"/>
</dbReference>
<comment type="caution">
    <text evidence="2">The sequence shown here is derived from an EMBL/GenBank/DDBJ whole genome shotgun (WGS) entry which is preliminary data.</text>
</comment>
<dbReference type="InterPro" id="IPR000600">
    <property type="entry name" value="ROK"/>
</dbReference>
<dbReference type="SUPFAM" id="SSF53067">
    <property type="entry name" value="Actin-like ATPase domain"/>
    <property type="match status" value="1"/>
</dbReference>
<sequence length="289" mass="30419">MILALDIGGTKLSAAWIEGQECIARRQVPMQHDEAGFLAALREVTQSDYPVERVAVAATGYLREGRVWSVNLNTIPFWKGFALGEVLEKQFNCPVIMLNDAQAAAWGEYLPRQHNRTDLLFITLSTGVGGGLICDGKLRIGPHGLAGHIGHATVSVAPLDPDAGRCGCGRTGCLEHIASGTALARQATALFGRRIDSRELFSLAADEPQASAILDNAATAVAQAIADTLMVVDIQEVVLGGSVGLAEGMIARVNKALQAFPALFNLPVTAALGEGDAGLLGAADWAQRN</sequence>
<proteinExistence type="predicted"/>
<dbReference type="GO" id="GO:0009384">
    <property type="term" value="F:N-acylmannosamine kinase activity"/>
    <property type="evidence" value="ECO:0007669"/>
    <property type="project" value="TreeGrafter"/>
</dbReference>
<keyword evidence="1" id="KW-0119">Carbohydrate metabolism</keyword>
<dbReference type="InterPro" id="IPR049874">
    <property type="entry name" value="ROK_cs"/>
</dbReference>
<accession>A0A8E1S2B8</accession>
<protein>
    <recommendedName>
        <fullName evidence="4">ROK family protein</fullName>
    </recommendedName>
</protein>
<dbReference type="PROSITE" id="PS01125">
    <property type="entry name" value="ROK"/>
    <property type="match status" value="1"/>
</dbReference>
<gene>
    <name evidence="2" type="ORF">SA3R_01680</name>
</gene>
<reference evidence="2 3" key="1">
    <citation type="journal article" date="2016" name="Front. Microbiol.">
        <title>Genomic Resource of Rice Seed Associated Bacteria.</title>
        <authorList>
            <person name="Midha S."/>
            <person name="Bansal K."/>
            <person name="Sharma S."/>
            <person name="Kumar N."/>
            <person name="Patil P.P."/>
            <person name="Chaudhry V."/>
            <person name="Patil P.B."/>
        </authorList>
    </citation>
    <scope>NUCLEOTIDE SEQUENCE [LARGE SCALE GENOMIC DNA]</scope>
    <source>
        <strain evidence="2 3">SA3</strain>
    </source>
</reference>
<evidence type="ECO:0008006" key="4">
    <source>
        <dbReference type="Google" id="ProtNLM"/>
    </source>
</evidence>
<evidence type="ECO:0000313" key="3">
    <source>
        <dbReference type="Proteomes" id="UP000071979"/>
    </source>
</evidence>
<dbReference type="AlphaFoldDB" id="A0A8E1S2B8"/>
<evidence type="ECO:0000256" key="1">
    <source>
        <dbReference type="ARBA" id="ARBA00023277"/>
    </source>
</evidence>
<dbReference type="Pfam" id="PF00480">
    <property type="entry name" value="ROK"/>
    <property type="match status" value="1"/>
</dbReference>
<dbReference type="InterPro" id="IPR043129">
    <property type="entry name" value="ATPase_NBD"/>
</dbReference>
<dbReference type="RefSeq" id="WP_072208554.1">
    <property type="nucleotide sequence ID" value="NZ_LDSD01000014.1"/>
</dbReference>
<dbReference type="GO" id="GO:0019262">
    <property type="term" value="P:N-acetylneuraminate catabolic process"/>
    <property type="evidence" value="ECO:0007669"/>
    <property type="project" value="TreeGrafter"/>
</dbReference>
<dbReference type="Proteomes" id="UP000071979">
    <property type="component" value="Unassembled WGS sequence"/>
</dbReference>
<dbReference type="EMBL" id="LDSE01000003">
    <property type="protein sequence ID" value="KTS69606.1"/>
    <property type="molecule type" value="Genomic_DNA"/>
</dbReference>
<dbReference type="Gene3D" id="3.30.420.40">
    <property type="match status" value="2"/>
</dbReference>
<dbReference type="NCBIfam" id="NF003461">
    <property type="entry name" value="PRK05082.1"/>
    <property type="match status" value="1"/>
</dbReference>